<reference evidence="8 9" key="1">
    <citation type="submission" date="2024-02" db="EMBL/GenBank/DDBJ databases">
        <title>First draft genome assembly of two strains of Seiridium cardinale.</title>
        <authorList>
            <person name="Emiliani G."/>
            <person name="Scali E."/>
        </authorList>
    </citation>
    <scope>NUCLEOTIDE SEQUENCE [LARGE SCALE GENOMIC DNA]</scope>
    <source>
        <strain evidence="8 9">BM-138-000479</strain>
    </source>
</reference>
<keyword evidence="1" id="KW-0147">Chitin-binding</keyword>
<comment type="similarity">
    <text evidence="4">Belongs to the secreted LysM effector family.</text>
</comment>
<dbReference type="InterPro" id="IPR018392">
    <property type="entry name" value="LysM"/>
</dbReference>
<keyword evidence="2 6" id="KW-0732">Signal</keyword>
<evidence type="ECO:0000256" key="5">
    <source>
        <dbReference type="SAM" id="MobiDB-lite"/>
    </source>
</evidence>
<evidence type="ECO:0000256" key="3">
    <source>
        <dbReference type="ARBA" id="ARBA00023026"/>
    </source>
</evidence>
<keyword evidence="3" id="KW-0843">Virulence</keyword>
<name>A0ABR2XGG7_9PEZI</name>
<dbReference type="PANTHER" id="PTHR34997:SF2">
    <property type="entry name" value="LYSM DOMAIN-CONTAINING PROTEIN-RELATED"/>
    <property type="match status" value="1"/>
</dbReference>
<feature type="chain" id="PRO_5047522571" description="LysM domain-containing protein" evidence="6">
    <location>
        <begin position="21"/>
        <end position="643"/>
    </location>
</feature>
<dbReference type="Proteomes" id="UP001465668">
    <property type="component" value="Unassembled WGS sequence"/>
</dbReference>
<dbReference type="CDD" id="cd00118">
    <property type="entry name" value="LysM"/>
    <property type="match status" value="2"/>
</dbReference>
<evidence type="ECO:0000313" key="8">
    <source>
        <dbReference type="EMBL" id="KAK9772777.1"/>
    </source>
</evidence>
<sequence length="643" mass="66819">MLRTYMPLLTAILHTQGVLAFNLYPAVDADKLGKALNISTECVAALNNTIPECDQTLFQMVGDLENYWWEEDNVTALCGGDCWRSASKWSDNITDACYEEYVPAYGKLVPAYAIADRLLDGMNLACLPSGSDDYAWCLTESQSWIGSDLVRADCTTNPSDPTCGGNASAIPSESIRMANVYSDDTLCNPCFVQMLYARVTSPFLTDAAHSEYLVDQLQDICDVCSTDVPDFTVRGLPTYQSAPPLSSLNLGDVTTSLTTTAPAASATCAGQLISSGSGCDVLSNNYGVATGDLQKLTGSNTCQVTGTVCLPAACSLQQLAGGETCDTLAAGFKITTVQFLSWNRNIMGLCDNLKPQNICASAPGTKGSYTLAPPPLGTDADAGNQQRGGQGGIVTPTSTATETGGNAASDGAATAPSPTQDGLASDCNNYAIAKAGDGCEAFAAQHSLSPAQLYAWNPALGLNGANCSTNLWASEYYCIGVRPATTAVTAPGPTQSGVMAGCNKYAQAISGDSCDAFASRNSISNAQLYAWNAVLGSKGENCGTSLWAEEWYCVGIAAAVSTTTTTPPATTARITPAGPTQTGIALSCNKYAAAASGDSCSGFATKNGITVAQLYTWNTVLGANGANCATMFWANEYYCVGVS</sequence>
<evidence type="ECO:0000256" key="6">
    <source>
        <dbReference type="SAM" id="SignalP"/>
    </source>
</evidence>
<feature type="region of interest" description="Disordered" evidence="5">
    <location>
        <begin position="370"/>
        <end position="420"/>
    </location>
</feature>
<keyword evidence="9" id="KW-1185">Reference proteome</keyword>
<dbReference type="Pfam" id="PF01476">
    <property type="entry name" value="LysM"/>
    <property type="match status" value="1"/>
</dbReference>
<accession>A0ABR2XGG7</accession>
<dbReference type="PANTHER" id="PTHR34997">
    <property type="entry name" value="AM15"/>
    <property type="match status" value="1"/>
</dbReference>
<proteinExistence type="inferred from homology"/>
<feature type="compositionally biased region" description="Polar residues" evidence="5">
    <location>
        <begin position="395"/>
        <end position="406"/>
    </location>
</feature>
<dbReference type="Gene3D" id="3.10.350.10">
    <property type="entry name" value="LysM domain"/>
    <property type="match status" value="4"/>
</dbReference>
<dbReference type="EMBL" id="JARVKM010000057">
    <property type="protein sequence ID" value="KAK9772777.1"/>
    <property type="molecule type" value="Genomic_DNA"/>
</dbReference>
<dbReference type="InterPro" id="IPR036779">
    <property type="entry name" value="LysM_dom_sf"/>
</dbReference>
<comment type="caution">
    <text evidence="8">The sequence shown here is derived from an EMBL/GenBank/DDBJ whole genome shotgun (WGS) entry which is preliminary data.</text>
</comment>
<feature type="domain" description="LysM" evidence="7">
    <location>
        <begin position="429"/>
        <end position="479"/>
    </location>
</feature>
<evidence type="ECO:0000256" key="4">
    <source>
        <dbReference type="ARBA" id="ARBA00044955"/>
    </source>
</evidence>
<gene>
    <name evidence="8" type="ORF">SCAR479_10462</name>
</gene>
<protein>
    <recommendedName>
        <fullName evidence="7">LysM domain-containing protein</fullName>
    </recommendedName>
</protein>
<evidence type="ECO:0000259" key="7">
    <source>
        <dbReference type="PROSITE" id="PS51782"/>
    </source>
</evidence>
<organism evidence="8 9">
    <name type="scientific">Seiridium cardinale</name>
    <dbReference type="NCBI Taxonomy" id="138064"/>
    <lineage>
        <taxon>Eukaryota</taxon>
        <taxon>Fungi</taxon>
        <taxon>Dikarya</taxon>
        <taxon>Ascomycota</taxon>
        <taxon>Pezizomycotina</taxon>
        <taxon>Sordariomycetes</taxon>
        <taxon>Xylariomycetidae</taxon>
        <taxon>Amphisphaeriales</taxon>
        <taxon>Sporocadaceae</taxon>
        <taxon>Seiridium</taxon>
    </lineage>
</organism>
<feature type="signal peptide" evidence="6">
    <location>
        <begin position="1"/>
        <end position="20"/>
    </location>
</feature>
<evidence type="ECO:0000256" key="2">
    <source>
        <dbReference type="ARBA" id="ARBA00022729"/>
    </source>
</evidence>
<evidence type="ECO:0000256" key="1">
    <source>
        <dbReference type="ARBA" id="ARBA00022669"/>
    </source>
</evidence>
<feature type="domain" description="LysM" evidence="7">
    <location>
        <begin position="590"/>
        <end position="640"/>
    </location>
</feature>
<dbReference type="InterPro" id="IPR052210">
    <property type="entry name" value="LysM1-like"/>
</dbReference>
<dbReference type="PROSITE" id="PS51782">
    <property type="entry name" value="LYSM"/>
    <property type="match status" value="2"/>
</dbReference>
<evidence type="ECO:0000313" key="9">
    <source>
        <dbReference type="Proteomes" id="UP001465668"/>
    </source>
</evidence>